<reference evidence="7" key="1">
    <citation type="submission" date="2019-12" db="UniProtKB">
        <authorList>
            <consortium name="WormBaseParasite"/>
        </authorList>
    </citation>
    <scope>IDENTIFICATION</scope>
</reference>
<dbReference type="CDD" id="cd02947">
    <property type="entry name" value="TRX_family"/>
    <property type="match status" value="1"/>
</dbReference>
<evidence type="ECO:0000259" key="5">
    <source>
        <dbReference type="Pfam" id="PF00462"/>
    </source>
</evidence>
<protein>
    <submittedName>
        <fullName evidence="7">Glutaredoxin domain-containing protein</fullName>
    </submittedName>
</protein>
<dbReference type="GO" id="GO:0006879">
    <property type="term" value="P:intracellular iron ion homeostasis"/>
    <property type="evidence" value="ECO:0007669"/>
    <property type="project" value="TreeGrafter"/>
</dbReference>
<dbReference type="Gene3D" id="3.40.30.10">
    <property type="entry name" value="Glutaredoxin"/>
    <property type="match status" value="2"/>
</dbReference>
<dbReference type="AlphaFoldDB" id="A0A5S6Q4S7"/>
<keyword evidence="6" id="KW-1185">Reference proteome</keyword>
<dbReference type="GO" id="GO:0046872">
    <property type="term" value="F:metal ion binding"/>
    <property type="evidence" value="ECO:0007669"/>
    <property type="project" value="UniProtKB-KW"/>
</dbReference>
<dbReference type="CDD" id="cd03028">
    <property type="entry name" value="GRX_PICOT_like"/>
    <property type="match status" value="1"/>
</dbReference>
<dbReference type="Pfam" id="PF00462">
    <property type="entry name" value="Glutaredoxin"/>
    <property type="match status" value="1"/>
</dbReference>
<dbReference type="PANTHER" id="PTHR10293">
    <property type="entry name" value="GLUTAREDOXIN FAMILY MEMBER"/>
    <property type="match status" value="1"/>
</dbReference>
<proteinExistence type="predicted"/>
<dbReference type="SUPFAM" id="SSF52833">
    <property type="entry name" value="Thioredoxin-like"/>
    <property type="match status" value="2"/>
</dbReference>
<feature type="domain" description="Glutaredoxin" evidence="5">
    <location>
        <begin position="229"/>
        <end position="293"/>
    </location>
</feature>
<dbReference type="Proteomes" id="UP000046395">
    <property type="component" value="Unassembled WGS sequence"/>
</dbReference>
<dbReference type="GO" id="GO:0005829">
    <property type="term" value="C:cytosol"/>
    <property type="evidence" value="ECO:0007669"/>
    <property type="project" value="TreeGrafter"/>
</dbReference>
<evidence type="ECO:0000313" key="7">
    <source>
        <dbReference type="WBParaSite" id="TMUE_0000002245.1"/>
    </source>
</evidence>
<dbReference type="InterPro" id="IPR004480">
    <property type="entry name" value="Monothiol_GRX-rel"/>
</dbReference>
<evidence type="ECO:0000313" key="6">
    <source>
        <dbReference type="Proteomes" id="UP000046395"/>
    </source>
</evidence>
<feature type="domain" description="Thioredoxin" evidence="4">
    <location>
        <begin position="106"/>
        <end position="196"/>
    </location>
</feature>
<dbReference type="WBParaSite" id="TMUE_0000002245.1">
    <property type="protein sequence ID" value="TMUE_0000002245.1"/>
    <property type="gene ID" value="WBGene00298097"/>
</dbReference>
<dbReference type="InterPro" id="IPR002109">
    <property type="entry name" value="Glutaredoxin"/>
</dbReference>
<dbReference type="STRING" id="70415.A0A5S6Q4S7"/>
<keyword evidence="1" id="KW-0479">Metal-binding</keyword>
<dbReference type="PROSITE" id="PS51354">
    <property type="entry name" value="GLUTAREDOXIN_2"/>
    <property type="match status" value="1"/>
</dbReference>
<dbReference type="InterPro" id="IPR013766">
    <property type="entry name" value="Thioredoxin_domain"/>
</dbReference>
<dbReference type="FunFam" id="3.40.30.10:FF:000012">
    <property type="entry name" value="Monothiol glutaredoxin"/>
    <property type="match status" value="1"/>
</dbReference>
<dbReference type="Pfam" id="PF00085">
    <property type="entry name" value="Thioredoxin"/>
    <property type="match status" value="1"/>
</dbReference>
<evidence type="ECO:0000256" key="2">
    <source>
        <dbReference type="ARBA" id="ARBA00023004"/>
    </source>
</evidence>
<keyword evidence="3" id="KW-0411">Iron-sulfur</keyword>
<organism evidence="6 7">
    <name type="scientific">Trichuris muris</name>
    <name type="common">Mouse whipworm</name>
    <dbReference type="NCBI Taxonomy" id="70415"/>
    <lineage>
        <taxon>Eukaryota</taxon>
        <taxon>Metazoa</taxon>
        <taxon>Ecdysozoa</taxon>
        <taxon>Nematoda</taxon>
        <taxon>Enoplea</taxon>
        <taxon>Dorylaimia</taxon>
        <taxon>Trichinellida</taxon>
        <taxon>Trichuridae</taxon>
        <taxon>Trichuris</taxon>
    </lineage>
</organism>
<dbReference type="InterPro" id="IPR036249">
    <property type="entry name" value="Thioredoxin-like_sf"/>
</dbReference>
<keyword evidence="2" id="KW-0408">Iron</keyword>
<dbReference type="PANTHER" id="PTHR10293:SF73">
    <property type="entry name" value="GLUTAREDOXIN-3"/>
    <property type="match status" value="1"/>
</dbReference>
<accession>A0A5S6Q4S7</accession>
<evidence type="ECO:0000259" key="4">
    <source>
        <dbReference type="Pfam" id="PF00085"/>
    </source>
</evidence>
<dbReference type="InterPro" id="IPR033658">
    <property type="entry name" value="GRX_PICOT-like"/>
</dbReference>
<name>A0A5S6Q4S7_TRIMR</name>
<evidence type="ECO:0000256" key="3">
    <source>
        <dbReference type="ARBA" id="ARBA00023014"/>
    </source>
</evidence>
<sequence>MLVESGIGPALFTVCCSSYATGKPNYCQEPKQGQIRHQCCRVKAFVLIGSQTRSVTSSTKRCSVFKSQLRSVNLSLYTEYLYCSIKFFSIIAVMSASISQLNAISEESEFESLLKTTDGKPLVLLFTAKWFEECSGIEHCLARFGQRDRFVMAKVEVDDSSALPPRFSVSQIPTVVFIVNGEEVDRVEGFKTVDILNKLKFHAKLYIPGFDNSDNMETRLRNLISMSKVMVFMKGTKQQPLCKFSRALVEILNNTGVSYETFNVLEDNDVREGLKKFSNWPTYPQVYVDGSLVGGLDIIRELDESKELLSTLRGNETTNE</sequence>
<evidence type="ECO:0000256" key="1">
    <source>
        <dbReference type="ARBA" id="ARBA00022723"/>
    </source>
</evidence>
<dbReference type="GO" id="GO:0005634">
    <property type="term" value="C:nucleus"/>
    <property type="evidence" value="ECO:0007669"/>
    <property type="project" value="TreeGrafter"/>
</dbReference>
<dbReference type="GO" id="GO:0051536">
    <property type="term" value="F:iron-sulfur cluster binding"/>
    <property type="evidence" value="ECO:0007669"/>
    <property type="project" value="UniProtKB-KW"/>
</dbReference>